<protein>
    <recommendedName>
        <fullName evidence="1">YcaO domain-containing protein</fullName>
    </recommendedName>
</protein>
<dbReference type="EMBL" id="PUJV01000039">
    <property type="protein sequence ID" value="NHB98553.1"/>
    <property type="molecule type" value="Genomic_DNA"/>
</dbReference>
<dbReference type="InterPro" id="IPR003776">
    <property type="entry name" value="YcaO-like_dom"/>
</dbReference>
<evidence type="ECO:0000313" key="3">
    <source>
        <dbReference type="Proteomes" id="UP000547931"/>
    </source>
</evidence>
<dbReference type="AlphaFoldDB" id="A0A7X5TN69"/>
<keyword evidence="3" id="KW-1185">Reference proteome</keyword>
<dbReference type="PROSITE" id="PS51664">
    <property type="entry name" value="YCAO"/>
    <property type="match status" value="1"/>
</dbReference>
<dbReference type="Pfam" id="PF02624">
    <property type="entry name" value="YcaO"/>
    <property type="match status" value="1"/>
</dbReference>
<evidence type="ECO:0000313" key="2">
    <source>
        <dbReference type="EMBL" id="NHB98553.1"/>
    </source>
</evidence>
<evidence type="ECO:0000259" key="1">
    <source>
        <dbReference type="PROSITE" id="PS51664"/>
    </source>
</evidence>
<comment type="caution">
    <text evidence="2">The sequence shown here is derived from an EMBL/GenBank/DDBJ whole genome shotgun (WGS) entry which is preliminary data.</text>
</comment>
<sequence>MIIDYNAPFIAREIPLTLSYYGNLCYFTEHNSQTAGSSCSIGISSKISALGEYLEREFMYNDIVSEGTFSSAELSQEEQLLIPFDNEFESLEYITAKNFFSDKTIRIPRSLVSLDSSRDTIQHFRDSSGGALGKSINHSRLSAFLEFIERQSMILSWQTQCYSGYLSNEQTLALCNRHHRDLFSRFLYSGKIKLLINTIENLSCYSGIMIFTSDIGVKYSVSSACSLSINDLVNKLINEMWQSYLFIYNNLDGVKNIGLDYYKINFLSYNNKETELLWGITNNYQKELNNIDPRLCKTYSFDDFYHSLKISGARFYSYEKMTKHGFYFTKILSPDFFLHMSSVNTSKIPIYCKAKFNLEKIRKIEIPFP</sequence>
<proteinExistence type="predicted"/>
<name>A0A7X5TN69_9GAMM</name>
<organism evidence="2 3">
    <name type="scientific">Photorhabdus stackebrandtii</name>
    <dbReference type="NCBI Taxonomy" id="1123042"/>
    <lineage>
        <taxon>Bacteria</taxon>
        <taxon>Pseudomonadati</taxon>
        <taxon>Pseudomonadota</taxon>
        <taxon>Gammaproteobacteria</taxon>
        <taxon>Enterobacterales</taxon>
        <taxon>Morganellaceae</taxon>
        <taxon>Photorhabdus</taxon>
    </lineage>
</organism>
<gene>
    <name evidence="2" type="ORF">C5470_20230</name>
</gene>
<feature type="domain" description="YcaO" evidence="1">
    <location>
        <begin position="36"/>
        <end position="369"/>
    </location>
</feature>
<dbReference type="RefSeq" id="WP_166291459.1">
    <property type="nucleotide sequence ID" value="NZ_CAWPIE010000039.1"/>
</dbReference>
<reference evidence="2 3" key="1">
    <citation type="submission" date="2018-02" db="EMBL/GenBank/DDBJ databases">
        <authorList>
            <person name="Machado R.A."/>
        </authorList>
    </citation>
    <scope>NUCLEOTIDE SEQUENCE [LARGE SCALE GENOMIC DNA]</scope>
    <source>
        <strain evidence="2 3">DSM 23271</strain>
    </source>
</reference>
<accession>A0A7X5TN69</accession>
<dbReference type="Proteomes" id="UP000547931">
    <property type="component" value="Unassembled WGS sequence"/>
</dbReference>